<feature type="region of interest" description="Disordered" evidence="1">
    <location>
        <begin position="81"/>
        <end position="100"/>
    </location>
</feature>
<name>A0A9D4BMC3_DREPO</name>
<sequence>MCELPCHNNFLIKPKGGDHVMSPVVRSETVTASPCLDDLSLAQPATVSPCQEEITLTKSVIVNPSQYGHDATEPFESSEILNASPVHSNSEKHAINSAVS</sequence>
<comment type="caution">
    <text evidence="2">The sequence shown here is derived from an EMBL/GenBank/DDBJ whole genome shotgun (WGS) entry which is preliminary data.</text>
</comment>
<dbReference type="AlphaFoldDB" id="A0A9D4BMC3"/>
<reference evidence="2" key="1">
    <citation type="journal article" date="2019" name="bioRxiv">
        <title>The Genome of the Zebra Mussel, Dreissena polymorpha: A Resource for Invasive Species Research.</title>
        <authorList>
            <person name="McCartney M.A."/>
            <person name="Auch B."/>
            <person name="Kono T."/>
            <person name="Mallez S."/>
            <person name="Zhang Y."/>
            <person name="Obille A."/>
            <person name="Becker A."/>
            <person name="Abrahante J.E."/>
            <person name="Garbe J."/>
            <person name="Badalamenti J.P."/>
            <person name="Herman A."/>
            <person name="Mangelson H."/>
            <person name="Liachko I."/>
            <person name="Sullivan S."/>
            <person name="Sone E.D."/>
            <person name="Koren S."/>
            <person name="Silverstein K.A.T."/>
            <person name="Beckman K.B."/>
            <person name="Gohl D.M."/>
        </authorList>
    </citation>
    <scope>NUCLEOTIDE SEQUENCE</scope>
    <source>
        <strain evidence="2">Duluth1</strain>
        <tissue evidence="2">Whole animal</tissue>
    </source>
</reference>
<keyword evidence="3" id="KW-1185">Reference proteome</keyword>
<reference evidence="2" key="2">
    <citation type="submission" date="2020-11" db="EMBL/GenBank/DDBJ databases">
        <authorList>
            <person name="McCartney M.A."/>
            <person name="Auch B."/>
            <person name="Kono T."/>
            <person name="Mallez S."/>
            <person name="Becker A."/>
            <person name="Gohl D.M."/>
            <person name="Silverstein K.A.T."/>
            <person name="Koren S."/>
            <person name="Bechman K.B."/>
            <person name="Herman A."/>
            <person name="Abrahante J.E."/>
            <person name="Garbe J."/>
        </authorList>
    </citation>
    <scope>NUCLEOTIDE SEQUENCE</scope>
    <source>
        <strain evidence="2">Duluth1</strain>
        <tissue evidence="2">Whole animal</tissue>
    </source>
</reference>
<dbReference type="EMBL" id="JAIWYP010000015">
    <property type="protein sequence ID" value="KAH3700156.1"/>
    <property type="molecule type" value="Genomic_DNA"/>
</dbReference>
<evidence type="ECO:0000256" key="1">
    <source>
        <dbReference type="SAM" id="MobiDB-lite"/>
    </source>
</evidence>
<dbReference type="Proteomes" id="UP000828390">
    <property type="component" value="Unassembled WGS sequence"/>
</dbReference>
<accession>A0A9D4BMC3</accession>
<evidence type="ECO:0000313" key="3">
    <source>
        <dbReference type="Proteomes" id="UP000828390"/>
    </source>
</evidence>
<evidence type="ECO:0000313" key="2">
    <source>
        <dbReference type="EMBL" id="KAH3700156.1"/>
    </source>
</evidence>
<protein>
    <submittedName>
        <fullName evidence="2">Uncharacterized protein</fullName>
    </submittedName>
</protein>
<gene>
    <name evidence="2" type="ORF">DPMN_075126</name>
</gene>
<organism evidence="2 3">
    <name type="scientific">Dreissena polymorpha</name>
    <name type="common">Zebra mussel</name>
    <name type="synonym">Mytilus polymorpha</name>
    <dbReference type="NCBI Taxonomy" id="45954"/>
    <lineage>
        <taxon>Eukaryota</taxon>
        <taxon>Metazoa</taxon>
        <taxon>Spiralia</taxon>
        <taxon>Lophotrochozoa</taxon>
        <taxon>Mollusca</taxon>
        <taxon>Bivalvia</taxon>
        <taxon>Autobranchia</taxon>
        <taxon>Heteroconchia</taxon>
        <taxon>Euheterodonta</taxon>
        <taxon>Imparidentia</taxon>
        <taxon>Neoheterodontei</taxon>
        <taxon>Myida</taxon>
        <taxon>Dreissenoidea</taxon>
        <taxon>Dreissenidae</taxon>
        <taxon>Dreissena</taxon>
    </lineage>
</organism>
<proteinExistence type="predicted"/>